<dbReference type="PANTHER" id="PTHR36441">
    <property type="entry name" value="HYPOTHETICAL CYTOSOLIC PROTEIN"/>
    <property type="match status" value="1"/>
</dbReference>
<evidence type="ECO:0000313" key="4">
    <source>
        <dbReference type="Proteomes" id="UP000257014"/>
    </source>
</evidence>
<reference evidence="1 3" key="1">
    <citation type="submission" date="2016-01" db="EMBL/GenBank/DDBJ databases">
        <title>Draft Genome Sequences of Seven Thermophilic Sporeformers Isolated from Foods.</title>
        <authorList>
            <person name="Berendsen E.M."/>
            <person name="Wells-Bennik M.H."/>
            <person name="Krawcyk A.O."/>
            <person name="De Jong A."/>
            <person name="Holsappel S."/>
            <person name="Eijlander R.T."/>
            <person name="Kuipers O.P."/>
        </authorList>
    </citation>
    <scope>NUCLEOTIDE SEQUENCE [LARGE SCALE GENOMIC DNA]</scope>
    <source>
        <strain evidence="1 3">B4135</strain>
    </source>
</reference>
<dbReference type="InterPro" id="IPR036746">
    <property type="entry name" value="TT1725-like_sf"/>
</dbReference>
<dbReference type="Proteomes" id="UP000257014">
    <property type="component" value="Unassembled WGS sequence"/>
</dbReference>
<dbReference type="SUPFAM" id="SSF103007">
    <property type="entry name" value="Hypothetical protein TT1725"/>
    <property type="match status" value="1"/>
</dbReference>
<dbReference type="Proteomes" id="UP000075683">
    <property type="component" value="Unassembled WGS sequence"/>
</dbReference>
<dbReference type="InterPro" id="IPR007546">
    <property type="entry name" value="DUF503"/>
</dbReference>
<dbReference type="Pfam" id="PF04456">
    <property type="entry name" value="DUF503"/>
    <property type="match status" value="1"/>
</dbReference>
<comment type="caution">
    <text evidence="1">The sequence shown here is derived from an EMBL/GenBank/DDBJ whole genome shotgun (WGS) entry which is preliminary data.</text>
</comment>
<proteinExistence type="predicted"/>
<dbReference type="AlphaFoldDB" id="A0A150LAK5"/>
<gene>
    <name evidence="1" type="ORF">B4135_3702</name>
    <name evidence="2" type="ORF">C6P37_06330</name>
</gene>
<evidence type="ECO:0000313" key="1">
    <source>
        <dbReference type="EMBL" id="KYD09378.1"/>
    </source>
</evidence>
<dbReference type="RefSeq" id="WP_020156208.1">
    <property type="nucleotide sequence ID" value="NZ_JBAIZG010000026.1"/>
</dbReference>
<evidence type="ECO:0000313" key="2">
    <source>
        <dbReference type="EMBL" id="REJ29552.1"/>
    </source>
</evidence>
<reference evidence="2 4" key="2">
    <citation type="submission" date="2018-03" db="EMBL/GenBank/DDBJ databases">
        <authorList>
            <person name="Keele B.F."/>
        </authorList>
    </citation>
    <scope>NUCLEOTIDE SEQUENCE [LARGE SCALE GENOMIC DNA]</scope>
    <source>
        <strain evidence="2">ZCTH4_d</strain>
    </source>
</reference>
<sequence>MILFASVECLFYHCRSLKDKRALLQRMIARLRQKFNVSVSEIEYQDAWQRTKIGIALVASAKKPAEQEMQRVLQIIDSFPELERTVTNLEWL</sequence>
<evidence type="ECO:0000313" key="3">
    <source>
        <dbReference type="Proteomes" id="UP000075683"/>
    </source>
</evidence>
<accession>A0A150LAK5</accession>
<dbReference type="PANTHER" id="PTHR36441:SF1">
    <property type="entry name" value="DUF503 DOMAIN-CONTAINING PROTEIN"/>
    <property type="match status" value="1"/>
</dbReference>
<dbReference type="EMBL" id="LQYT01000130">
    <property type="protein sequence ID" value="KYD09378.1"/>
    <property type="molecule type" value="Genomic_DNA"/>
</dbReference>
<protein>
    <submittedName>
        <fullName evidence="2">DUF503 domain-containing protein</fullName>
    </submittedName>
</protein>
<dbReference type="OrthoDB" id="9809023at2"/>
<name>A0A150LAK5_9BACI</name>
<organism evidence="1 3">
    <name type="scientific">Caldibacillus debilis</name>
    <dbReference type="NCBI Taxonomy" id="301148"/>
    <lineage>
        <taxon>Bacteria</taxon>
        <taxon>Bacillati</taxon>
        <taxon>Bacillota</taxon>
        <taxon>Bacilli</taxon>
        <taxon>Bacillales</taxon>
        <taxon>Bacillaceae</taxon>
        <taxon>Caldibacillus</taxon>
    </lineage>
</organism>
<dbReference type="STRING" id="301148.B4135_3702"/>
<dbReference type="EMBL" id="QEWE01000014">
    <property type="protein sequence ID" value="REJ29552.1"/>
    <property type="molecule type" value="Genomic_DNA"/>
</dbReference>
<dbReference type="Gene3D" id="3.30.70.1120">
    <property type="entry name" value="TT1725-like"/>
    <property type="match status" value="1"/>
</dbReference>